<organism evidence="1 2">
    <name type="scientific">Bacillus thuringiensis</name>
    <dbReference type="NCBI Taxonomy" id="1428"/>
    <lineage>
        <taxon>Bacteria</taxon>
        <taxon>Bacillati</taxon>
        <taxon>Bacillota</taxon>
        <taxon>Bacilli</taxon>
        <taxon>Bacillales</taxon>
        <taxon>Bacillaceae</taxon>
        <taxon>Bacillus</taxon>
        <taxon>Bacillus cereus group</taxon>
    </lineage>
</organism>
<dbReference type="Proteomes" id="UP000220397">
    <property type="component" value="Unassembled WGS sequence"/>
</dbReference>
<gene>
    <name evidence="1" type="ORF">CN398_02945</name>
</gene>
<accession>A0A9X6VF73</accession>
<comment type="caution">
    <text evidence="1">The sequence shown here is derived from an EMBL/GenBank/DDBJ whole genome shotgun (WGS) entry which is preliminary data.</text>
</comment>
<dbReference type="RefSeq" id="WP_062804359.1">
    <property type="nucleotide sequence ID" value="NZ_CP014847.1"/>
</dbReference>
<evidence type="ECO:0000313" key="1">
    <source>
        <dbReference type="EMBL" id="PFB09779.1"/>
    </source>
</evidence>
<proteinExistence type="predicted"/>
<reference evidence="1 2" key="1">
    <citation type="submission" date="2017-09" db="EMBL/GenBank/DDBJ databases">
        <title>Large-scale bioinformatics analysis of Bacillus genomes uncovers conserved roles of natural products in bacterial physiology.</title>
        <authorList>
            <consortium name="Agbiome Team Llc"/>
            <person name="Bleich R.M."/>
            <person name="Kirk G.J."/>
            <person name="Santa Maria K.C."/>
            <person name="Allen S.E."/>
            <person name="Farag S."/>
            <person name="Shank E.A."/>
            <person name="Bowers A."/>
        </authorList>
    </citation>
    <scope>NUCLEOTIDE SEQUENCE [LARGE SCALE GENOMIC DNA]</scope>
    <source>
        <strain evidence="1 2">AFS015413</strain>
    </source>
</reference>
<sequence>MSETVKYEQMSYKQLSIYDFISEENNFLPEEKSQEVQPSETVPQVDEAQVVLNSFDDDGDYKKYPSSALDTSKLISENLVFNPEGYAEKATELPTEDTESTLFSVGDVLTVRVPDFEDSEPENYYFIKALEGKHFKVLDIDSLHITCEAVSVYDDKIYKFYHYEVRRVK</sequence>
<protein>
    <submittedName>
        <fullName evidence="1">Uncharacterized protein</fullName>
    </submittedName>
</protein>
<dbReference type="AlphaFoldDB" id="A0A9X6VF73"/>
<name>A0A9X6VF73_BACTU</name>
<evidence type="ECO:0000313" key="2">
    <source>
        <dbReference type="Proteomes" id="UP000220397"/>
    </source>
</evidence>
<dbReference type="EMBL" id="NTUS01000009">
    <property type="protein sequence ID" value="PFB09779.1"/>
    <property type="molecule type" value="Genomic_DNA"/>
</dbReference>